<accession>A0ABN3UJB4</accession>
<evidence type="ECO:0000313" key="3">
    <source>
        <dbReference type="Proteomes" id="UP001501842"/>
    </source>
</evidence>
<feature type="region of interest" description="Disordered" evidence="1">
    <location>
        <begin position="206"/>
        <end position="235"/>
    </location>
</feature>
<protein>
    <submittedName>
        <fullName evidence="2">Uncharacterized protein</fullName>
    </submittedName>
</protein>
<keyword evidence="3" id="KW-1185">Reference proteome</keyword>
<gene>
    <name evidence="2" type="ORF">GCM10010439_55360</name>
</gene>
<evidence type="ECO:0000256" key="1">
    <source>
        <dbReference type="SAM" id="MobiDB-lite"/>
    </source>
</evidence>
<sequence>MARAHPDVRVWSPTNRTTPDIDHQAFTGLDVLWLECKGLTDTYEVPIGMSQLARYAKSYSCDVWYVIPSPPPASPDKIDCDCAGGTTCLSCPIDTRTYVNPIPLSIAQQGIALPSSAIPLLFGQPWFAHWTSVISAKSLHQQTLIHGRRNFTIAPDPDQRLSTEGLSINGAERLCHFLNLRSTPQSPWKPAPRVLFEALPLQPEQSYDREREQLRASMRESGTSEPRPVPLSPNSIFALLPSEPF</sequence>
<comment type="caution">
    <text evidence="2">The sequence shown here is derived from an EMBL/GenBank/DDBJ whole genome shotgun (WGS) entry which is preliminary data.</text>
</comment>
<organism evidence="2 3">
    <name type="scientific">Actinocorallia aurantiaca</name>
    <dbReference type="NCBI Taxonomy" id="46204"/>
    <lineage>
        <taxon>Bacteria</taxon>
        <taxon>Bacillati</taxon>
        <taxon>Actinomycetota</taxon>
        <taxon>Actinomycetes</taxon>
        <taxon>Streptosporangiales</taxon>
        <taxon>Thermomonosporaceae</taxon>
        <taxon>Actinocorallia</taxon>
    </lineage>
</organism>
<reference evidence="2 3" key="1">
    <citation type="journal article" date="2019" name="Int. J. Syst. Evol. Microbiol.">
        <title>The Global Catalogue of Microorganisms (GCM) 10K type strain sequencing project: providing services to taxonomists for standard genome sequencing and annotation.</title>
        <authorList>
            <consortium name="The Broad Institute Genomics Platform"/>
            <consortium name="The Broad Institute Genome Sequencing Center for Infectious Disease"/>
            <person name="Wu L."/>
            <person name="Ma J."/>
        </authorList>
    </citation>
    <scope>NUCLEOTIDE SEQUENCE [LARGE SCALE GENOMIC DNA]</scope>
    <source>
        <strain evidence="2 3">JCM 8201</strain>
    </source>
</reference>
<dbReference type="Proteomes" id="UP001501842">
    <property type="component" value="Unassembled WGS sequence"/>
</dbReference>
<feature type="compositionally biased region" description="Basic and acidic residues" evidence="1">
    <location>
        <begin position="206"/>
        <end position="218"/>
    </location>
</feature>
<dbReference type="EMBL" id="BAAATZ010000027">
    <property type="protein sequence ID" value="GAA2733987.1"/>
    <property type="molecule type" value="Genomic_DNA"/>
</dbReference>
<evidence type="ECO:0000313" key="2">
    <source>
        <dbReference type="EMBL" id="GAA2733987.1"/>
    </source>
</evidence>
<name>A0ABN3UJB4_9ACTN</name>
<proteinExistence type="predicted"/>